<protein>
    <recommendedName>
        <fullName evidence="8">Zinc/iron permease</fullName>
    </recommendedName>
</protein>
<dbReference type="GO" id="GO:0005385">
    <property type="term" value="F:zinc ion transmembrane transporter activity"/>
    <property type="evidence" value="ECO:0007669"/>
    <property type="project" value="TreeGrafter"/>
</dbReference>
<feature type="transmembrane region" description="Helical" evidence="5">
    <location>
        <begin position="144"/>
        <end position="163"/>
    </location>
</feature>
<dbReference type="OrthoDB" id="262547at2759"/>
<evidence type="ECO:0000256" key="5">
    <source>
        <dbReference type="SAM" id="Phobius"/>
    </source>
</evidence>
<sequence length="167" mass="17293">MKTIWFPFVAMSSSEVFLFRALPEGLITFVGSKASSAMGLSVFLAIFIHNIPEGLMIAVPLLVATSSRTKAFTLASILGGLSQPLGAAVGYLILPSDAHLPGGHAPGVSSLYGCLFAFVSGLMTCVVIQGMLPAAVRFDPSGHIVTTGFFSGVALVAVTWAFLGGEI</sequence>
<evidence type="ECO:0000256" key="2">
    <source>
        <dbReference type="ARBA" id="ARBA00022692"/>
    </source>
</evidence>
<keyword evidence="3 5" id="KW-1133">Transmembrane helix</keyword>
<feature type="transmembrane region" description="Helical" evidence="5">
    <location>
        <begin position="71"/>
        <end position="94"/>
    </location>
</feature>
<dbReference type="PANTHER" id="PTHR11040">
    <property type="entry name" value="ZINC/IRON TRANSPORTER"/>
    <property type="match status" value="1"/>
</dbReference>
<dbReference type="Pfam" id="PF02535">
    <property type="entry name" value="Zip"/>
    <property type="match status" value="1"/>
</dbReference>
<name>A0A8H7ZYC4_9FUNG</name>
<dbReference type="EMBL" id="JAEFCI010003397">
    <property type="protein sequence ID" value="KAG5461607.1"/>
    <property type="molecule type" value="Genomic_DNA"/>
</dbReference>
<evidence type="ECO:0000256" key="1">
    <source>
        <dbReference type="ARBA" id="ARBA00004141"/>
    </source>
</evidence>
<evidence type="ECO:0000256" key="3">
    <source>
        <dbReference type="ARBA" id="ARBA00022989"/>
    </source>
</evidence>
<evidence type="ECO:0000313" key="7">
    <source>
        <dbReference type="Proteomes" id="UP000673691"/>
    </source>
</evidence>
<keyword evidence="7" id="KW-1185">Reference proteome</keyword>
<dbReference type="GO" id="GO:0016020">
    <property type="term" value="C:membrane"/>
    <property type="evidence" value="ECO:0007669"/>
    <property type="project" value="UniProtKB-SubCell"/>
</dbReference>
<dbReference type="InterPro" id="IPR003689">
    <property type="entry name" value="ZIP"/>
</dbReference>
<accession>A0A8H7ZYC4</accession>
<evidence type="ECO:0000313" key="6">
    <source>
        <dbReference type="EMBL" id="KAG5461607.1"/>
    </source>
</evidence>
<comment type="subcellular location">
    <subcellularLocation>
        <location evidence="1">Membrane</location>
        <topology evidence="1">Multi-pass membrane protein</topology>
    </subcellularLocation>
</comment>
<keyword evidence="2 5" id="KW-0812">Transmembrane</keyword>
<dbReference type="Proteomes" id="UP000673691">
    <property type="component" value="Unassembled WGS sequence"/>
</dbReference>
<proteinExistence type="predicted"/>
<evidence type="ECO:0000256" key="4">
    <source>
        <dbReference type="ARBA" id="ARBA00023136"/>
    </source>
</evidence>
<reference evidence="6 7" key="1">
    <citation type="journal article" name="Sci. Rep.">
        <title>Genome-scale phylogenetic analyses confirm Olpidium as the closest living zoosporic fungus to the non-flagellated, terrestrial fungi.</title>
        <authorList>
            <person name="Chang Y."/>
            <person name="Rochon D."/>
            <person name="Sekimoto S."/>
            <person name="Wang Y."/>
            <person name="Chovatia M."/>
            <person name="Sandor L."/>
            <person name="Salamov A."/>
            <person name="Grigoriev I.V."/>
            <person name="Stajich J.E."/>
            <person name="Spatafora J.W."/>
        </authorList>
    </citation>
    <scope>NUCLEOTIDE SEQUENCE [LARGE SCALE GENOMIC DNA]</scope>
    <source>
        <strain evidence="6">S191</strain>
    </source>
</reference>
<gene>
    <name evidence="6" type="ORF">BJ554DRAFT_6175</name>
</gene>
<evidence type="ECO:0008006" key="8">
    <source>
        <dbReference type="Google" id="ProtNLM"/>
    </source>
</evidence>
<dbReference type="AlphaFoldDB" id="A0A8H7ZYC4"/>
<organism evidence="6 7">
    <name type="scientific">Olpidium bornovanus</name>
    <dbReference type="NCBI Taxonomy" id="278681"/>
    <lineage>
        <taxon>Eukaryota</taxon>
        <taxon>Fungi</taxon>
        <taxon>Fungi incertae sedis</taxon>
        <taxon>Olpidiomycota</taxon>
        <taxon>Olpidiomycotina</taxon>
        <taxon>Olpidiomycetes</taxon>
        <taxon>Olpidiales</taxon>
        <taxon>Olpidiaceae</taxon>
        <taxon>Olpidium</taxon>
    </lineage>
</organism>
<dbReference type="PANTHER" id="PTHR11040:SF210">
    <property type="entry name" value="ZINC-REGULATED TRANSPORTER 3"/>
    <property type="match status" value="1"/>
</dbReference>
<feature type="transmembrane region" description="Helical" evidence="5">
    <location>
        <begin position="42"/>
        <end position="64"/>
    </location>
</feature>
<keyword evidence="4 5" id="KW-0472">Membrane</keyword>
<feature type="transmembrane region" description="Helical" evidence="5">
    <location>
        <begin position="110"/>
        <end position="132"/>
    </location>
</feature>
<comment type="caution">
    <text evidence="6">The sequence shown here is derived from an EMBL/GenBank/DDBJ whole genome shotgun (WGS) entry which is preliminary data.</text>
</comment>